<feature type="transmembrane region" description="Helical" evidence="21">
    <location>
        <begin position="166"/>
        <end position="183"/>
    </location>
</feature>
<keyword evidence="7" id="KW-0029">Amino-acid transport</keyword>
<feature type="transmembrane region" description="Helical" evidence="21">
    <location>
        <begin position="427"/>
        <end position="447"/>
    </location>
</feature>
<feature type="transmembrane region" description="Helical" evidence="21">
    <location>
        <begin position="49"/>
        <end position="67"/>
    </location>
</feature>
<evidence type="ECO:0000256" key="8">
    <source>
        <dbReference type="ARBA" id="ARBA00022989"/>
    </source>
</evidence>
<evidence type="ECO:0000313" key="23">
    <source>
        <dbReference type="Proteomes" id="UP001044222"/>
    </source>
</evidence>
<keyword evidence="4" id="KW-1003">Cell membrane</keyword>
<evidence type="ECO:0000256" key="15">
    <source>
        <dbReference type="ARBA" id="ARBA00065438"/>
    </source>
</evidence>
<dbReference type="GO" id="GO:0015811">
    <property type="term" value="P:L-cystine transport"/>
    <property type="evidence" value="ECO:0007669"/>
    <property type="project" value="UniProtKB-ARBA"/>
</dbReference>
<protein>
    <recommendedName>
        <fullName evidence="16">Cystine/glutamate transporter</fullName>
    </recommendedName>
    <alternativeName>
        <fullName evidence="18">Amino acid transport system xc-</fullName>
    </alternativeName>
    <alternativeName>
        <fullName evidence="19">Solute carrier family 7 member 11</fullName>
    </alternativeName>
    <alternativeName>
        <fullName evidence="17">xCT</fullName>
    </alternativeName>
</protein>
<dbReference type="Pfam" id="PF13520">
    <property type="entry name" value="AA_permease_2"/>
    <property type="match status" value="1"/>
</dbReference>
<evidence type="ECO:0000256" key="11">
    <source>
        <dbReference type="ARBA" id="ARBA00023273"/>
    </source>
</evidence>
<dbReference type="InterPro" id="IPR002293">
    <property type="entry name" value="AA/rel_permease1"/>
</dbReference>
<feature type="transmembrane region" description="Helical" evidence="21">
    <location>
        <begin position="369"/>
        <end position="391"/>
    </location>
</feature>
<keyword evidence="8 21" id="KW-1133">Transmembrane helix</keyword>
<dbReference type="FunFam" id="1.20.1740.10:FF:000027">
    <property type="entry name" value="cystine/glutamate transporter isoform X1"/>
    <property type="match status" value="1"/>
</dbReference>
<evidence type="ECO:0000256" key="3">
    <source>
        <dbReference type="ARBA" id="ARBA00022448"/>
    </source>
</evidence>
<feature type="region of interest" description="Disordered" evidence="20">
    <location>
        <begin position="1"/>
        <end position="35"/>
    </location>
</feature>
<feature type="transmembrane region" description="Helical" evidence="21">
    <location>
        <begin position="314"/>
        <end position="341"/>
    </location>
</feature>
<dbReference type="EMBL" id="JAFIRN010000007">
    <property type="protein sequence ID" value="KAG5845297.1"/>
    <property type="molecule type" value="Genomic_DNA"/>
</dbReference>
<feature type="transmembrane region" description="Helical" evidence="21">
    <location>
        <begin position="397"/>
        <end position="415"/>
    </location>
</feature>
<dbReference type="Gene3D" id="1.20.1740.10">
    <property type="entry name" value="Amino acid/polyamine transporter I"/>
    <property type="match status" value="1"/>
</dbReference>
<keyword evidence="6 21" id="KW-0812">Transmembrane</keyword>
<keyword evidence="9 21" id="KW-0472">Membrane</keyword>
<evidence type="ECO:0000256" key="12">
    <source>
        <dbReference type="ARBA" id="ARBA00050407"/>
    </source>
</evidence>
<feature type="transmembrane region" description="Helical" evidence="21">
    <location>
        <begin position="453"/>
        <end position="471"/>
    </location>
</feature>
<dbReference type="GO" id="GO:0043067">
    <property type="term" value="P:regulation of programmed cell death"/>
    <property type="evidence" value="ECO:0007669"/>
    <property type="project" value="UniProtKB-ARBA"/>
</dbReference>
<evidence type="ECO:0000256" key="1">
    <source>
        <dbReference type="ARBA" id="ARBA00004475"/>
    </source>
</evidence>
<proteinExistence type="inferred from homology"/>
<accession>A0A9D3MA52</accession>
<dbReference type="InterPro" id="IPR050598">
    <property type="entry name" value="AminoAcid_Transporter"/>
</dbReference>
<keyword evidence="23" id="KW-1185">Reference proteome</keyword>
<evidence type="ECO:0000313" key="22">
    <source>
        <dbReference type="EMBL" id="KAG5845297.1"/>
    </source>
</evidence>
<evidence type="ECO:0000256" key="13">
    <source>
        <dbReference type="ARBA" id="ARBA00051652"/>
    </source>
</evidence>
<dbReference type="GO" id="GO:0015179">
    <property type="term" value="F:L-amino acid transmembrane transporter activity"/>
    <property type="evidence" value="ECO:0007669"/>
    <property type="project" value="TreeGrafter"/>
</dbReference>
<evidence type="ECO:0000256" key="7">
    <source>
        <dbReference type="ARBA" id="ARBA00022970"/>
    </source>
</evidence>
<organism evidence="22 23">
    <name type="scientific">Anguilla anguilla</name>
    <name type="common">European freshwater eel</name>
    <name type="synonym">Muraena anguilla</name>
    <dbReference type="NCBI Taxonomy" id="7936"/>
    <lineage>
        <taxon>Eukaryota</taxon>
        <taxon>Metazoa</taxon>
        <taxon>Chordata</taxon>
        <taxon>Craniata</taxon>
        <taxon>Vertebrata</taxon>
        <taxon>Euteleostomi</taxon>
        <taxon>Actinopterygii</taxon>
        <taxon>Neopterygii</taxon>
        <taxon>Teleostei</taxon>
        <taxon>Anguilliformes</taxon>
        <taxon>Anguillidae</taxon>
        <taxon>Anguilla</taxon>
    </lineage>
</organism>
<comment type="catalytic activity">
    <reaction evidence="13">
        <text>N-acetyl-L-cysteine(out) + L-glutamate(in) = N-acetyl-L-cysteine(in) + L-glutamate(out)</text>
        <dbReference type="Rhea" id="RHEA:74567"/>
        <dbReference type="ChEBI" id="CHEBI:29985"/>
        <dbReference type="ChEBI" id="CHEBI:78236"/>
    </reaction>
</comment>
<name>A0A9D3MA52_ANGAN</name>
<feature type="transmembrane region" description="Helical" evidence="21">
    <location>
        <begin position="237"/>
        <end position="259"/>
    </location>
</feature>
<evidence type="ECO:0000256" key="5">
    <source>
        <dbReference type="ARBA" id="ARBA00022553"/>
    </source>
</evidence>
<evidence type="ECO:0000256" key="6">
    <source>
        <dbReference type="ARBA" id="ARBA00022692"/>
    </source>
</evidence>
<comment type="catalytic activity">
    <reaction evidence="14">
        <text>an L-alpha-amino acid(in) + L-kynurenine(out) = an L-alpha-amino acid(out) + L-kynurenine(in)</text>
        <dbReference type="Rhea" id="RHEA:71191"/>
        <dbReference type="ChEBI" id="CHEBI:57959"/>
        <dbReference type="ChEBI" id="CHEBI:59869"/>
    </reaction>
</comment>
<feature type="transmembrane region" description="Helical" evidence="21">
    <location>
        <begin position="79"/>
        <end position="101"/>
    </location>
</feature>
<keyword evidence="3" id="KW-0813">Transport</keyword>
<keyword evidence="10" id="KW-1015">Disulfide bond</keyword>
<dbReference type="PIRSF" id="PIRSF006060">
    <property type="entry name" value="AA_transporter"/>
    <property type="match status" value="1"/>
</dbReference>
<feature type="transmembrane region" description="Helical" evidence="21">
    <location>
        <begin position="134"/>
        <end position="154"/>
    </location>
</feature>
<comment type="subunit">
    <text evidence="15">Disulfide-linked heterodimer with the amino acid transport protein SLC3A2/4F2hc; this interaction mediates cell membrane localization.</text>
</comment>
<evidence type="ECO:0000256" key="18">
    <source>
        <dbReference type="ARBA" id="ARBA00079117"/>
    </source>
</evidence>
<feature type="transmembrane region" description="Helical" evidence="21">
    <location>
        <begin position="271"/>
        <end position="294"/>
    </location>
</feature>
<comment type="subcellular location">
    <subcellularLocation>
        <location evidence="1">Cell projection</location>
        <location evidence="1">Microvillus membrane</location>
        <topology evidence="1">Multi-pass membrane protein</topology>
    </subcellularLocation>
</comment>
<evidence type="ECO:0000256" key="9">
    <source>
        <dbReference type="ARBA" id="ARBA00023136"/>
    </source>
</evidence>
<dbReference type="PANTHER" id="PTHR11785:SF323">
    <property type="entry name" value="CYSTINE_GLUTAMATE TRANSPORTER"/>
    <property type="match status" value="1"/>
</dbReference>
<evidence type="ECO:0000256" key="2">
    <source>
        <dbReference type="ARBA" id="ARBA00007040"/>
    </source>
</evidence>
<evidence type="ECO:0000256" key="19">
    <source>
        <dbReference type="ARBA" id="ARBA00080978"/>
    </source>
</evidence>
<gene>
    <name evidence="22" type="ORF">ANANG_G00137290</name>
</gene>
<feature type="transmembrane region" description="Helical" evidence="21">
    <location>
        <begin position="195"/>
        <end position="217"/>
    </location>
</feature>
<evidence type="ECO:0000256" key="10">
    <source>
        <dbReference type="ARBA" id="ARBA00023157"/>
    </source>
</evidence>
<evidence type="ECO:0000256" key="21">
    <source>
        <dbReference type="SAM" id="Phobius"/>
    </source>
</evidence>
<dbReference type="GO" id="GO:0015813">
    <property type="term" value="P:L-glutamate transmembrane transport"/>
    <property type="evidence" value="ECO:0007669"/>
    <property type="project" value="UniProtKB-ARBA"/>
</dbReference>
<dbReference type="PANTHER" id="PTHR11785">
    <property type="entry name" value="AMINO ACID TRANSPORTER"/>
    <property type="match status" value="1"/>
</dbReference>
<dbReference type="GO" id="GO:0031528">
    <property type="term" value="C:microvillus membrane"/>
    <property type="evidence" value="ECO:0007669"/>
    <property type="project" value="UniProtKB-SubCell"/>
</dbReference>
<comment type="catalytic activity">
    <reaction evidence="12">
        <text>L-cystine(out) + L-glutamate(in) = L-cystine(in) + L-glutamate(out)</text>
        <dbReference type="Rhea" id="RHEA:70995"/>
        <dbReference type="ChEBI" id="CHEBI:29985"/>
        <dbReference type="ChEBI" id="CHEBI:35491"/>
    </reaction>
</comment>
<evidence type="ECO:0000256" key="20">
    <source>
        <dbReference type="SAM" id="MobiDB-lite"/>
    </source>
</evidence>
<keyword evidence="11" id="KW-0966">Cell projection</keyword>
<keyword evidence="5" id="KW-0597">Phosphoprotein</keyword>
<sequence length="502" mass="55175">MSHRSAAGSDASGKGRGSSRNGLERSVPHKNLNGLAPPEKVELKKKVTLLRGISIIIGTIIGAGIFVSPKGILKHSGSVGMSLVVWSACGVLSLFGALSYAELGTCIKKSGGHYTYVLEAFGPRMAFMMVWTDIIAIRPAATAVISLAFGRYILEPIFMPCDVPEVAGKLITAVGITMVMSLNSMSVSWTARIQVFLTISKLTAITLIIVPGMVQLFKGETQNFENAFSLDSIKITSLPLAFYSGMYAYAGWFYLNFVIEEVDNPKRTVPLAICISMTIVTFGYVLTNVAYYTVMTAEELLASEAVAVTFADKIMGNFSMAVPIFVGLSCLGSLNGGLFAVSRAFHVASREGHLPEILSMIHIRRHTPLPAVFVLYPITIIVLFLGDIYSLLNFLSFVRWLNIGIAVSGLIYLRYTRPKMHRPFKVPLFMPVVFSFTCFFMVFLSLYSDPFNTGIGFVIFLTGIPAYYIFIEFNAKPKWLQKFFASMSRSLQILLEVVPPEH</sequence>
<reference evidence="22" key="1">
    <citation type="submission" date="2021-01" db="EMBL/GenBank/DDBJ databases">
        <title>A chromosome-scale assembly of European eel, Anguilla anguilla.</title>
        <authorList>
            <person name="Henkel C."/>
            <person name="Jong-Raadsen S.A."/>
            <person name="Dufour S."/>
            <person name="Weltzien F.-A."/>
            <person name="Palstra A.P."/>
            <person name="Pelster B."/>
            <person name="Spaink H.P."/>
            <person name="Van Den Thillart G.E."/>
            <person name="Jansen H."/>
            <person name="Zahm M."/>
            <person name="Klopp C."/>
            <person name="Cedric C."/>
            <person name="Louis A."/>
            <person name="Berthelot C."/>
            <person name="Parey E."/>
            <person name="Roest Crollius H."/>
            <person name="Montfort J."/>
            <person name="Robinson-Rechavi M."/>
            <person name="Bucao C."/>
            <person name="Bouchez O."/>
            <person name="Gislard M."/>
            <person name="Lluch J."/>
            <person name="Milhes M."/>
            <person name="Lampietro C."/>
            <person name="Lopez Roques C."/>
            <person name="Donnadieu C."/>
            <person name="Braasch I."/>
            <person name="Desvignes T."/>
            <person name="Postlethwait J."/>
            <person name="Bobe J."/>
            <person name="Guiguen Y."/>
            <person name="Dirks R."/>
        </authorList>
    </citation>
    <scope>NUCLEOTIDE SEQUENCE</scope>
    <source>
        <strain evidence="22">Tag_6206</strain>
        <tissue evidence="22">Liver</tissue>
    </source>
</reference>
<comment type="similarity">
    <text evidence="2">Belongs to the amino acid-polyamine-organocation (APC) superfamily. L-type amino acid transporter (LAT) (TC 2.A.3.8) family.</text>
</comment>
<evidence type="ECO:0000256" key="16">
    <source>
        <dbReference type="ARBA" id="ARBA00071314"/>
    </source>
</evidence>
<dbReference type="Proteomes" id="UP001044222">
    <property type="component" value="Chromosome 7"/>
</dbReference>
<dbReference type="AlphaFoldDB" id="A0A9D3MA52"/>
<comment type="caution">
    <text evidence="22">The sequence shown here is derived from an EMBL/GenBank/DDBJ whole genome shotgun (WGS) entry which is preliminary data.</text>
</comment>
<evidence type="ECO:0000256" key="14">
    <source>
        <dbReference type="ARBA" id="ARBA00051885"/>
    </source>
</evidence>
<evidence type="ECO:0000256" key="4">
    <source>
        <dbReference type="ARBA" id="ARBA00022475"/>
    </source>
</evidence>
<evidence type="ECO:0000256" key="17">
    <source>
        <dbReference type="ARBA" id="ARBA00078584"/>
    </source>
</evidence>